<dbReference type="RefSeq" id="WP_176278343.1">
    <property type="nucleotide sequence ID" value="NZ_JABWMH010000001.1"/>
</dbReference>
<protein>
    <submittedName>
        <fullName evidence="2">Helix-turn-helix transcriptional regulator</fullName>
    </submittedName>
</protein>
<dbReference type="InterPro" id="IPR016032">
    <property type="entry name" value="Sig_transdc_resp-reg_C-effctor"/>
</dbReference>
<evidence type="ECO:0000259" key="1">
    <source>
        <dbReference type="SMART" id="SM00421"/>
    </source>
</evidence>
<gene>
    <name evidence="2" type="ORF">HUO14_02780</name>
</gene>
<sequence length="366" mass="40452">MSVILSEEHDLIAALHRGTLGAPPWENFLAQLKRRTAADYANLFFQGDHDWLQSVQIPAARPGSDDINEIYQKDFGKVAALPHYAMRLNRVYSLDEFLDPDDPRQSRFKALFLRDPNVRFARIMRVAEPNGGQIWISLGRKDSNFSASDGALLGALANHLAIAAGTHSELERQRLKAGISADAIMRLNFGWFMLDGSGRIIDMSEQAEALVQEAQTLRKSPDGRLVAERADAQGVLRQFLKMRQAGESVVRTVHLSDEPWLDMLLTNPPADLPGAIQPVAIAFVHGERSSSAERSDHLANLFGLTIQEARLALHISHGVTIREAATLLGLTHETARLYSKRIYAKTGTRGQADLVRLILASIVALT</sequence>
<reference evidence="2 3" key="1">
    <citation type="submission" date="2020-06" db="EMBL/GenBank/DDBJ databases">
        <authorList>
            <person name="Kim S.-J."/>
            <person name="Park S.-J."/>
        </authorList>
    </citation>
    <scope>NUCLEOTIDE SEQUENCE [LARGE SCALE GENOMIC DNA]</scope>
    <source>
        <strain evidence="2 3">SW-151</strain>
    </source>
</reference>
<dbReference type="SMART" id="SM00421">
    <property type="entry name" value="HTH_LUXR"/>
    <property type="match status" value="1"/>
</dbReference>
<proteinExistence type="predicted"/>
<dbReference type="InterPro" id="IPR000792">
    <property type="entry name" value="Tscrpt_reg_LuxR_C"/>
</dbReference>
<name>A0ABX2MZF8_9SPHN</name>
<evidence type="ECO:0000313" key="3">
    <source>
        <dbReference type="Proteomes" id="UP000652427"/>
    </source>
</evidence>
<feature type="domain" description="HTH luxR-type" evidence="1">
    <location>
        <begin position="301"/>
        <end position="358"/>
    </location>
</feature>
<dbReference type="SUPFAM" id="SSF46894">
    <property type="entry name" value="C-terminal effector domain of the bipartite response regulators"/>
    <property type="match status" value="1"/>
</dbReference>
<comment type="caution">
    <text evidence="2">The sequence shown here is derived from an EMBL/GenBank/DDBJ whole genome shotgun (WGS) entry which is preliminary data.</text>
</comment>
<evidence type="ECO:0000313" key="2">
    <source>
        <dbReference type="EMBL" id="NVD26829.1"/>
    </source>
</evidence>
<organism evidence="2 3">
    <name type="scientific">Parasphingorhabdus flavimaris</name>
    <dbReference type="NCBI Taxonomy" id="266812"/>
    <lineage>
        <taxon>Bacteria</taxon>
        <taxon>Pseudomonadati</taxon>
        <taxon>Pseudomonadota</taxon>
        <taxon>Alphaproteobacteria</taxon>
        <taxon>Sphingomonadales</taxon>
        <taxon>Sphingomonadaceae</taxon>
        <taxon>Parasphingorhabdus</taxon>
    </lineage>
</organism>
<dbReference type="Gene3D" id="1.10.10.10">
    <property type="entry name" value="Winged helix-like DNA-binding domain superfamily/Winged helix DNA-binding domain"/>
    <property type="match status" value="1"/>
</dbReference>
<dbReference type="Proteomes" id="UP000652427">
    <property type="component" value="Unassembled WGS sequence"/>
</dbReference>
<dbReference type="EMBL" id="JABWMH010000001">
    <property type="protein sequence ID" value="NVD26829.1"/>
    <property type="molecule type" value="Genomic_DNA"/>
</dbReference>
<dbReference type="InterPro" id="IPR036388">
    <property type="entry name" value="WH-like_DNA-bd_sf"/>
</dbReference>
<accession>A0ABX2MZF8</accession>
<keyword evidence="3" id="KW-1185">Reference proteome</keyword>